<reference evidence="1 2" key="1">
    <citation type="submission" date="2016-03" db="EMBL/GenBank/DDBJ databases">
        <title>Whole genome sequencing of Grifola frondosa 9006-11.</title>
        <authorList>
            <person name="Min B."/>
            <person name="Park H."/>
            <person name="Kim J.-G."/>
            <person name="Cho H."/>
            <person name="Oh Y.-L."/>
            <person name="Kong W.-S."/>
            <person name="Choi I.-G."/>
        </authorList>
    </citation>
    <scope>NUCLEOTIDE SEQUENCE [LARGE SCALE GENOMIC DNA]</scope>
    <source>
        <strain evidence="1 2">9006-11</strain>
    </source>
</reference>
<gene>
    <name evidence="1" type="ORF">A0H81_06985</name>
</gene>
<evidence type="ECO:0000313" key="1">
    <source>
        <dbReference type="EMBL" id="OBZ73404.1"/>
    </source>
</evidence>
<comment type="caution">
    <text evidence="1">The sequence shown here is derived from an EMBL/GenBank/DDBJ whole genome shotgun (WGS) entry which is preliminary data.</text>
</comment>
<dbReference type="AlphaFoldDB" id="A0A1C7MEJ5"/>
<keyword evidence="2" id="KW-1185">Reference proteome</keyword>
<accession>A0A1C7MEJ5</accession>
<organism evidence="1 2">
    <name type="scientific">Grifola frondosa</name>
    <name type="common">Maitake</name>
    <name type="synonym">Polyporus frondosus</name>
    <dbReference type="NCBI Taxonomy" id="5627"/>
    <lineage>
        <taxon>Eukaryota</taxon>
        <taxon>Fungi</taxon>
        <taxon>Dikarya</taxon>
        <taxon>Basidiomycota</taxon>
        <taxon>Agaricomycotina</taxon>
        <taxon>Agaricomycetes</taxon>
        <taxon>Polyporales</taxon>
        <taxon>Grifolaceae</taxon>
        <taxon>Grifola</taxon>
    </lineage>
</organism>
<dbReference type="EMBL" id="LUGG01000007">
    <property type="protein sequence ID" value="OBZ73404.1"/>
    <property type="molecule type" value="Genomic_DNA"/>
</dbReference>
<evidence type="ECO:0000313" key="2">
    <source>
        <dbReference type="Proteomes" id="UP000092993"/>
    </source>
</evidence>
<dbReference type="Proteomes" id="UP000092993">
    <property type="component" value="Unassembled WGS sequence"/>
</dbReference>
<proteinExistence type="predicted"/>
<dbReference type="OrthoDB" id="10679494at2759"/>
<name>A0A1C7MEJ5_GRIFR</name>
<protein>
    <submittedName>
        <fullName evidence="1">Uncharacterized protein</fullName>
    </submittedName>
</protein>
<sequence>MIRAATVTMTPRTASDAITRPSKYIQCPPWRLHHLGRRLARANNASPLTVIINSSNITMSYLLTSPVFAWSDKDIQAEHHFGDSLYFSYGEDPASTSRHTQSPRVYRESALRMNGSPTFQDALISPSEPTDIYSVPHALSPIRTAHHLDFRSPSSFVDFYFSARDAKPITELSPGTPFQSLFVSSPNRYWEEVDLSVSPVCRHSPTVFHTGVVFRVVNKNELKKRSPFSTIGKPLKPQSLACIT</sequence>